<evidence type="ECO:0000256" key="1">
    <source>
        <dbReference type="ARBA" id="ARBA00000707"/>
    </source>
</evidence>
<feature type="domain" description="Ubiquitin carboxyl-terminal hydrolase C-terminal" evidence="10">
    <location>
        <begin position="334"/>
        <end position="539"/>
    </location>
</feature>
<dbReference type="EMBL" id="DF237014">
    <property type="protein sequence ID" value="GAQ80905.1"/>
    <property type="molecule type" value="Genomic_DNA"/>
</dbReference>
<evidence type="ECO:0000256" key="7">
    <source>
        <dbReference type="ARBA" id="ARBA00022807"/>
    </source>
</evidence>
<dbReference type="OMA" id="MDSCPIA"/>
<accession>A0A1Y1HQJ6</accession>
<dbReference type="GO" id="GO:0004843">
    <property type="term" value="F:cysteine-type deubiquitinase activity"/>
    <property type="evidence" value="ECO:0007669"/>
    <property type="project" value="UniProtKB-EC"/>
</dbReference>
<evidence type="ECO:0000256" key="2">
    <source>
        <dbReference type="ARBA" id="ARBA00009085"/>
    </source>
</evidence>
<keyword evidence="6 11" id="KW-0378">Hydrolase</keyword>
<keyword evidence="12" id="KW-1185">Reference proteome</keyword>
<dbReference type="GO" id="GO:0005634">
    <property type="term" value="C:nucleus"/>
    <property type="evidence" value="ECO:0007669"/>
    <property type="project" value="UniProtKB-ARBA"/>
</dbReference>
<keyword evidence="4" id="KW-0645">Protease</keyword>
<evidence type="ECO:0000313" key="11">
    <source>
        <dbReference type="EMBL" id="GAQ80905.1"/>
    </source>
</evidence>
<gene>
    <name evidence="11" type="ORF">KFL_000650370</name>
</gene>
<dbReference type="AlphaFoldDB" id="A0A1Y1HQJ6"/>
<dbReference type="Proteomes" id="UP000054558">
    <property type="component" value="Unassembled WGS sequence"/>
</dbReference>
<dbReference type="Pfam" id="PF14533">
    <property type="entry name" value="USP7_C2"/>
    <property type="match status" value="1"/>
</dbReference>
<dbReference type="GO" id="GO:0006508">
    <property type="term" value="P:proteolysis"/>
    <property type="evidence" value="ECO:0007669"/>
    <property type="project" value="UniProtKB-KW"/>
</dbReference>
<evidence type="ECO:0000256" key="3">
    <source>
        <dbReference type="ARBA" id="ARBA00012759"/>
    </source>
</evidence>
<dbReference type="InterPro" id="IPR024729">
    <property type="entry name" value="USP7_ICP0-binding_dom"/>
</dbReference>
<feature type="region of interest" description="Disordered" evidence="8">
    <location>
        <begin position="538"/>
        <end position="595"/>
    </location>
</feature>
<dbReference type="FunFam" id="3.10.20.90:FF:000050">
    <property type="entry name" value="Ubiquitin carboxyl-terminal hydrolase 13"/>
    <property type="match status" value="1"/>
</dbReference>
<comment type="similarity">
    <text evidence="2">Belongs to the peptidase C19 family.</text>
</comment>
<protein>
    <recommendedName>
        <fullName evidence="3">ubiquitinyl hydrolase 1</fullName>
        <ecNumber evidence="3">3.4.19.12</ecNumber>
    </recommendedName>
</protein>
<dbReference type="InterPro" id="IPR029346">
    <property type="entry name" value="USP_C"/>
</dbReference>
<dbReference type="Pfam" id="PF12436">
    <property type="entry name" value="USP7_ICP0_bdg"/>
    <property type="match status" value="1"/>
</dbReference>
<organism evidence="11 12">
    <name type="scientific">Klebsormidium nitens</name>
    <name type="common">Green alga</name>
    <name type="synonym">Ulothrix nitens</name>
    <dbReference type="NCBI Taxonomy" id="105231"/>
    <lineage>
        <taxon>Eukaryota</taxon>
        <taxon>Viridiplantae</taxon>
        <taxon>Streptophyta</taxon>
        <taxon>Klebsormidiophyceae</taxon>
        <taxon>Klebsormidiales</taxon>
        <taxon>Klebsormidiaceae</taxon>
        <taxon>Klebsormidium</taxon>
    </lineage>
</organism>
<feature type="domain" description="Ubiquitin carboxyl-terminal hydrolase 7 ICP0-binding" evidence="9">
    <location>
        <begin position="69"/>
        <end position="324"/>
    </location>
</feature>
<evidence type="ECO:0000259" key="10">
    <source>
        <dbReference type="Pfam" id="PF14533"/>
    </source>
</evidence>
<sequence>MELMMAKEHLYTLIKVATEEDIRAQIGTTTHFDLVNYDSIKVHRVKKQTPFQDFKAQIAEELGIPVVLQRYWVWAKRINKTTRPNRPLTAVEEAQTVQQLKDSHMKMPLTELRLFLEAPILREDLKQLSPSLPERNRGDILIFFKLYDPEKETLQYVGSLYVRLSYRPNEVMRHINRLAGFPEDQPIKLFEEIKFDPNVMCEAIDKKLTLKGSQLEDGDIICFQKELPLGAASAHRFPEVPAFMENVVNRQVVHFRKLEKPSAPYFDLELSKELTYLDAISALAAHMGLDNPAKLRLSPHNVHTHMPRVAPFKYATSDKLYDMLRGNTPYSDILYYEVLDIPLPDLEKLKTLNVVFANSKVEEVASHQIRIPRTGTVSDLLVELRKKVELSRPDAELRVVEVITSKISKVLPPGDKISDQCWKIRAEEVPTEEVDAGPNDRLLHVYHFRRDKLNKDQAILFGNPFLLVVREGETMAEVKARIKAKLGTKDGEFDTWKFAHVTNKASPEYIKDDEVVLTRFPSVVSIFEAEFLGMEHADMGPQRARIREPERRGHETDTDPDPESKPNHEPDAEAGLKPDHKLGSDSDGGSAGKPWLTANPGIVNGAWLDELRVFWESNSGLQSVPVIPDEKSRELLQRFLSDKRGQLRLARTHIKSLGCGELRRRCAALRLRGWRIGWRTPLLWGLHLDERGSCRCCGQVAGITMCRLPQKSACGGRI</sequence>
<proteinExistence type="inferred from homology"/>
<evidence type="ECO:0000256" key="6">
    <source>
        <dbReference type="ARBA" id="ARBA00022801"/>
    </source>
</evidence>
<dbReference type="Gene3D" id="3.10.20.90">
    <property type="entry name" value="Phosphatidylinositol 3-kinase Catalytic Subunit, Chain A, domain 1"/>
    <property type="match status" value="2"/>
</dbReference>
<evidence type="ECO:0000256" key="5">
    <source>
        <dbReference type="ARBA" id="ARBA00022786"/>
    </source>
</evidence>
<evidence type="ECO:0000256" key="4">
    <source>
        <dbReference type="ARBA" id="ARBA00022670"/>
    </source>
</evidence>
<keyword evidence="7" id="KW-0788">Thiol protease</keyword>
<feature type="compositionally biased region" description="Basic and acidic residues" evidence="8">
    <location>
        <begin position="545"/>
        <end position="584"/>
    </location>
</feature>
<evidence type="ECO:0000259" key="9">
    <source>
        <dbReference type="Pfam" id="PF12436"/>
    </source>
</evidence>
<reference evidence="11 12" key="1">
    <citation type="journal article" date="2014" name="Nat. Commun.">
        <title>Klebsormidium flaccidum genome reveals primary factors for plant terrestrial adaptation.</title>
        <authorList>
            <person name="Hori K."/>
            <person name="Maruyama F."/>
            <person name="Fujisawa T."/>
            <person name="Togashi T."/>
            <person name="Yamamoto N."/>
            <person name="Seo M."/>
            <person name="Sato S."/>
            <person name="Yamada T."/>
            <person name="Mori H."/>
            <person name="Tajima N."/>
            <person name="Moriyama T."/>
            <person name="Ikeuchi M."/>
            <person name="Watanabe M."/>
            <person name="Wada H."/>
            <person name="Kobayashi K."/>
            <person name="Saito M."/>
            <person name="Masuda T."/>
            <person name="Sasaki-Sekimoto Y."/>
            <person name="Mashiguchi K."/>
            <person name="Awai K."/>
            <person name="Shimojima M."/>
            <person name="Masuda S."/>
            <person name="Iwai M."/>
            <person name="Nobusawa T."/>
            <person name="Narise T."/>
            <person name="Kondo S."/>
            <person name="Saito H."/>
            <person name="Sato R."/>
            <person name="Murakawa M."/>
            <person name="Ihara Y."/>
            <person name="Oshima-Yamada Y."/>
            <person name="Ohtaka K."/>
            <person name="Satoh M."/>
            <person name="Sonobe K."/>
            <person name="Ishii M."/>
            <person name="Ohtani R."/>
            <person name="Kanamori-Sato M."/>
            <person name="Honoki R."/>
            <person name="Miyazaki D."/>
            <person name="Mochizuki H."/>
            <person name="Umetsu J."/>
            <person name="Higashi K."/>
            <person name="Shibata D."/>
            <person name="Kamiya Y."/>
            <person name="Sato N."/>
            <person name="Nakamura Y."/>
            <person name="Tabata S."/>
            <person name="Ida S."/>
            <person name="Kurokawa K."/>
            <person name="Ohta H."/>
        </authorList>
    </citation>
    <scope>NUCLEOTIDE SEQUENCE [LARGE SCALE GENOMIC DNA]</scope>
    <source>
        <strain evidence="11 12">NIES-2285</strain>
    </source>
</reference>
<name>A0A1Y1HQJ6_KLENI</name>
<keyword evidence="5" id="KW-0833">Ubl conjugation pathway</keyword>
<evidence type="ECO:0000313" key="12">
    <source>
        <dbReference type="Proteomes" id="UP000054558"/>
    </source>
</evidence>
<dbReference type="EC" id="3.4.19.12" evidence="3"/>
<dbReference type="OrthoDB" id="289038at2759"/>
<comment type="catalytic activity">
    <reaction evidence="1">
        <text>Thiol-dependent hydrolysis of ester, thioester, amide, peptide and isopeptide bonds formed by the C-terminal Gly of ubiquitin (a 76-residue protein attached to proteins as an intracellular targeting signal).</text>
        <dbReference type="EC" id="3.4.19.12"/>
    </reaction>
</comment>
<dbReference type="STRING" id="105231.A0A1Y1HQJ6"/>
<evidence type="ECO:0000256" key="8">
    <source>
        <dbReference type="SAM" id="MobiDB-lite"/>
    </source>
</evidence>